<name>A0A7W6ERZ0_9BACT</name>
<dbReference type="AlphaFoldDB" id="A0A7W6ERZ0"/>
<feature type="transmembrane region" description="Helical" evidence="6">
    <location>
        <begin position="304"/>
        <end position="322"/>
    </location>
</feature>
<keyword evidence="4 6" id="KW-0472">Membrane</keyword>
<dbReference type="GO" id="GO:0016020">
    <property type="term" value="C:membrane"/>
    <property type="evidence" value="ECO:0007669"/>
    <property type="project" value="UniProtKB-SubCell"/>
</dbReference>
<evidence type="ECO:0000256" key="6">
    <source>
        <dbReference type="SAM" id="Phobius"/>
    </source>
</evidence>
<evidence type="ECO:0000256" key="3">
    <source>
        <dbReference type="ARBA" id="ARBA00022989"/>
    </source>
</evidence>
<comment type="subcellular location">
    <subcellularLocation>
        <location evidence="1">Endomembrane system</location>
        <topology evidence="1">Multi-pass membrane protein</topology>
    </subcellularLocation>
    <subcellularLocation>
        <location evidence="5">Membrane</location>
        <topology evidence="5">Multi-pass membrane protein</topology>
    </subcellularLocation>
</comment>
<feature type="transmembrane region" description="Helical" evidence="6">
    <location>
        <begin position="250"/>
        <end position="270"/>
    </location>
</feature>
<gene>
    <name evidence="9" type="ORF">FHS57_003937</name>
</gene>
<accession>A0A7W6ERZ0</accession>
<dbReference type="RefSeq" id="WP_183976588.1">
    <property type="nucleotide sequence ID" value="NZ_JACIBY010000008.1"/>
</dbReference>
<dbReference type="Pfam" id="PF00662">
    <property type="entry name" value="Proton_antipo_N"/>
    <property type="match status" value="1"/>
</dbReference>
<proteinExistence type="predicted"/>
<keyword evidence="3 6" id="KW-1133">Transmembrane helix</keyword>
<dbReference type="GO" id="GO:0003954">
    <property type="term" value="F:NADH dehydrogenase activity"/>
    <property type="evidence" value="ECO:0007669"/>
    <property type="project" value="TreeGrafter"/>
</dbReference>
<dbReference type="NCBIfam" id="NF005141">
    <property type="entry name" value="PRK06590.1"/>
    <property type="match status" value="1"/>
</dbReference>
<protein>
    <submittedName>
        <fullName evidence="9">NADH-quinone oxidoreductase subunit L</fullName>
    </submittedName>
</protein>
<dbReference type="Proteomes" id="UP000541352">
    <property type="component" value="Unassembled WGS sequence"/>
</dbReference>
<evidence type="ECO:0000259" key="8">
    <source>
        <dbReference type="Pfam" id="PF00662"/>
    </source>
</evidence>
<feature type="transmembrane region" description="Helical" evidence="6">
    <location>
        <begin position="370"/>
        <end position="391"/>
    </location>
</feature>
<dbReference type="GO" id="GO:0042773">
    <property type="term" value="P:ATP synthesis coupled electron transport"/>
    <property type="evidence" value="ECO:0007669"/>
    <property type="project" value="InterPro"/>
</dbReference>
<dbReference type="InterPro" id="IPR001516">
    <property type="entry name" value="Proton_antipo_N"/>
</dbReference>
<feature type="transmembrane region" description="Helical" evidence="6">
    <location>
        <begin position="644"/>
        <end position="663"/>
    </location>
</feature>
<dbReference type="NCBIfam" id="TIGR01974">
    <property type="entry name" value="NDH_I_L"/>
    <property type="match status" value="1"/>
</dbReference>
<feature type="domain" description="NADH-Ubiquinone oxidoreductase (complex I) chain 5 N-terminal" evidence="8">
    <location>
        <begin position="63"/>
        <end position="113"/>
    </location>
</feature>
<dbReference type="EMBL" id="JACIBY010000008">
    <property type="protein sequence ID" value="MBB3839926.1"/>
    <property type="molecule type" value="Genomic_DNA"/>
</dbReference>
<organism evidence="9 10">
    <name type="scientific">Runella defluvii</name>
    <dbReference type="NCBI Taxonomy" id="370973"/>
    <lineage>
        <taxon>Bacteria</taxon>
        <taxon>Pseudomonadati</taxon>
        <taxon>Bacteroidota</taxon>
        <taxon>Cytophagia</taxon>
        <taxon>Cytophagales</taxon>
        <taxon>Spirosomataceae</taxon>
        <taxon>Runella</taxon>
    </lineage>
</organism>
<dbReference type="Pfam" id="PF00361">
    <property type="entry name" value="Proton_antipo_M"/>
    <property type="match status" value="1"/>
</dbReference>
<evidence type="ECO:0000256" key="2">
    <source>
        <dbReference type="ARBA" id="ARBA00022692"/>
    </source>
</evidence>
<dbReference type="Gene3D" id="1.20.5.2700">
    <property type="match status" value="1"/>
</dbReference>
<sequence length="664" mass="73401">MFSKLLILLFLPLVSCLGLLSVGKKANAWAGCVASFVSLLGLGISLYLFQSWVHAPQQFAVEWFQLKEKSFTLSLQTDNLTLIMLVLVHFVALLVQLFSISYMHDDAGRWRYFAFLGVFVFSMLLIVLAGNLFLMYVGWELVGLSSYLLIGFWYEKPRAVWAAKKAFILNRIGDAGFLMGILLLFWYFGTSELSVLNSQLAVNSLRFTVSDNELTLIGLLLFCGAVGKSAQFPLSAWLPDAMEGPTPVSALIHAATMVAAGIFLLARIYFLLTPDALTIIALIGGITMVMGAYRAIFQTDIKKLLAYSTISQLGLMVLGMGIGAREAALFHLLTHAFFKAGLFLCAGAVIHAVHTQDMRQMGNLRPKMKITFIAYSICAAALAGLPFFSGFLSKDAILVEAFAWASQRTAIAYVLPIAALLSAGLTAFYITKQWRLVFLSRPASGTVVHSPDIHEADKLMQLPMVLLAGLSVFVWFSVNPLDAAHGWFFQLFPSKVSHEWHTIVATLSIIVATIGISLGYICTFNHNIPSLVQQFGTLHDAIKKAYEQGWDSVKHQLQILREHDPETEQFLFLISPLQKIGQWLYHLDSKIVDVTVNGFAYLTVIIAHIIGRFDRMVVDGAVNGAAWLARFVGSRTRNLQNGQAQSYFVVVLVGIIAVILWVLH</sequence>
<evidence type="ECO:0000256" key="5">
    <source>
        <dbReference type="RuleBase" id="RU000320"/>
    </source>
</evidence>
<keyword evidence="10" id="KW-1185">Reference proteome</keyword>
<feature type="transmembrane region" description="Helical" evidence="6">
    <location>
        <begin position="498"/>
        <end position="521"/>
    </location>
</feature>
<feature type="transmembrane region" description="Helical" evidence="6">
    <location>
        <begin position="459"/>
        <end position="478"/>
    </location>
</feature>
<dbReference type="GO" id="GO:0008137">
    <property type="term" value="F:NADH dehydrogenase (ubiquinone) activity"/>
    <property type="evidence" value="ECO:0007669"/>
    <property type="project" value="InterPro"/>
</dbReference>
<dbReference type="GO" id="GO:0015990">
    <property type="term" value="P:electron transport coupled proton transport"/>
    <property type="evidence" value="ECO:0007669"/>
    <property type="project" value="TreeGrafter"/>
</dbReference>
<keyword evidence="2 5" id="KW-0812">Transmembrane</keyword>
<dbReference type="PANTHER" id="PTHR42829:SF2">
    <property type="entry name" value="NADH-UBIQUINONE OXIDOREDUCTASE CHAIN 5"/>
    <property type="match status" value="1"/>
</dbReference>
<reference evidence="9 10" key="1">
    <citation type="submission" date="2020-08" db="EMBL/GenBank/DDBJ databases">
        <title>Genomic Encyclopedia of Type Strains, Phase IV (KMG-IV): sequencing the most valuable type-strain genomes for metagenomic binning, comparative biology and taxonomic classification.</title>
        <authorList>
            <person name="Goeker M."/>
        </authorList>
    </citation>
    <scope>NUCLEOTIDE SEQUENCE [LARGE SCALE GENOMIC DNA]</scope>
    <source>
        <strain evidence="9 10">DSM 17976</strain>
    </source>
</reference>
<dbReference type="InterPro" id="IPR003945">
    <property type="entry name" value="NU5C-like"/>
</dbReference>
<dbReference type="InterPro" id="IPR001750">
    <property type="entry name" value="ND/Mrp_TM"/>
</dbReference>
<feature type="transmembrane region" description="Helical" evidence="6">
    <location>
        <begin position="166"/>
        <end position="188"/>
    </location>
</feature>
<evidence type="ECO:0000313" key="9">
    <source>
        <dbReference type="EMBL" id="MBB3839926.1"/>
    </source>
</evidence>
<feature type="transmembrane region" description="Helical" evidence="6">
    <location>
        <begin position="411"/>
        <end position="431"/>
    </location>
</feature>
<feature type="transmembrane region" description="Helical" evidence="6">
    <location>
        <begin position="328"/>
        <end position="350"/>
    </location>
</feature>
<dbReference type="GO" id="GO:0012505">
    <property type="term" value="C:endomembrane system"/>
    <property type="evidence" value="ECO:0007669"/>
    <property type="project" value="UniProtKB-SubCell"/>
</dbReference>
<dbReference type="InterPro" id="IPR018393">
    <property type="entry name" value="NADHpl_OxRdtase_5_subgr"/>
</dbReference>
<feature type="transmembrane region" description="Helical" evidence="6">
    <location>
        <begin position="214"/>
        <end position="238"/>
    </location>
</feature>
<dbReference type="PRINTS" id="PR01435">
    <property type="entry name" value="NPOXDRDTASE5"/>
</dbReference>
<evidence type="ECO:0000256" key="1">
    <source>
        <dbReference type="ARBA" id="ARBA00004127"/>
    </source>
</evidence>
<evidence type="ECO:0000259" key="7">
    <source>
        <dbReference type="Pfam" id="PF00361"/>
    </source>
</evidence>
<feature type="transmembrane region" description="Helical" evidence="6">
    <location>
        <begin position="80"/>
        <end position="100"/>
    </location>
</feature>
<feature type="domain" description="NADH:quinone oxidoreductase/Mrp antiporter transmembrane" evidence="7">
    <location>
        <begin position="129"/>
        <end position="412"/>
    </location>
</feature>
<feature type="transmembrane region" description="Helical" evidence="6">
    <location>
        <begin position="136"/>
        <end position="154"/>
    </location>
</feature>
<evidence type="ECO:0000256" key="4">
    <source>
        <dbReference type="ARBA" id="ARBA00023136"/>
    </source>
</evidence>
<feature type="transmembrane region" description="Helical" evidence="6">
    <location>
        <begin position="276"/>
        <end position="297"/>
    </location>
</feature>
<dbReference type="PRINTS" id="PR01434">
    <property type="entry name" value="NADHDHGNASE5"/>
</dbReference>
<comment type="caution">
    <text evidence="9">The sequence shown here is derived from an EMBL/GenBank/DDBJ whole genome shotgun (WGS) entry which is preliminary data.</text>
</comment>
<dbReference type="PANTHER" id="PTHR42829">
    <property type="entry name" value="NADH-UBIQUINONE OXIDOREDUCTASE CHAIN 5"/>
    <property type="match status" value="1"/>
</dbReference>
<evidence type="ECO:0000313" key="10">
    <source>
        <dbReference type="Proteomes" id="UP000541352"/>
    </source>
</evidence>
<feature type="transmembrane region" description="Helical" evidence="6">
    <location>
        <begin position="112"/>
        <end position="130"/>
    </location>
</feature>